<dbReference type="Pfam" id="PF00089">
    <property type="entry name" value="Trypsin"/>
    <property type="match status" value="1"/>
</dbReference>
<evidence type="ECO:0000256" key="14">
    <source>
        <dbReference type="SAM" id="MobiDB-lite"/>
    </source>
</evidence>
<dbReference type="CDD" id="cd00054">
    <property type="entry name" value="EGF_CA"/>
    <property type="match status" value="1"/>
</dbReference>
<dbReference type="GO" id="GO:0005615">
    <property type="term" value="C:extracellular space"/>
    <property type="evidence" value="ECO:0007669"/>
    <property type="project" value="TreeGrafter"/>
</dbReference>
<dbReference type="SUPFAM" id="SSF50494">
    <property type="entry name" value="Trypsin-like serine proteases"/>
    <property type="match status" value="1"/>
</dbReference>
<dbReference type="PROSITE" id="PS50998">
    <property type="entry name" value="GLA_2"/>
    <property type="match status" value="1"/>
</dbReference>
<dbReference type="Gene3D" id="2.40.10.10">
    <property type="entry name" value="Trypsin-like serine proteases"/>
    <property type="match status" value="2"/>
</dbReference>
<dbReference type="InterPro" id="IPR035972">
    <property type="entry name" value="GLA-like_dom_SF"/>
</dbReference>
<reference evidence="20" key="1">
    <citation type="submission" date="2025-08" db="UniProtKB">
        <authorList>
            <consortium name="RefSeq"/>
        </authorList>
    </citation>
    <scope>IDENTIFICATION</scope>
    <source>
        <tissue evidence="20">Sperm</tissue>
    </source>
</reference>
<keyword evidence="3 12" id="KW-0245">EGF-like domain</keyword>
<keyword evidence="10" id="KW-0325">Glycoprotein</keyword>
<evidence type="ECO:0000259" key="16">
    <source>
        <dbReference type="PROSITE" id="PS50026"/>
    </source>
</evidence>
<feature type="signal peptide" evidence="15">
    <location>
        <begin position="1"/>
        <end position="27"/>
    </location>
</feature>
<feature type="active site" description="Charge relay system" evidence="11">
    <location>
        <position position="386"/>
    </location>
</feature>
<gene>
    <name evidence="20" type="primary">LOC116954510</name>
</gene>
<evidence type="ECO:0000256" key="12">
    <source>
        <dbReference type="PROSITE-ProRule" id="PRU00076"/>
    </source>
</evidence>
<evidence type="ECO:0000256" key="2">
    <source>
        <dbReference type="ARBA" id="ARBA00022525"/>
    </source>
</evidence>
<dbReference type="GO" id="GO:0007596">
    <property type="term" value="P:blood coagulation"/>
    <property type="evidence" value="ECO:0007669"/>
    <property type="project" value="InterPro"/>
</dbReference>
<dbReference type="PROSITE" id="PS50240">
    <property type="entry name" value="TRYPSIN_DOM"/>
    <property type="match status" value="1"/>
</dbReference>
<comment type="caution">
    <text evidence="12">Lacks conserved residue(s) required for the propagation of feature annotation.</text>
</comment>
<dbReference type="InterPro" id="IPR017857">
    <property type="entry name" value="Coagulation_fac-like_Gla_dom"/>
</dbReference>
<dbReference type="PROSITE" id="PS00135">
    <property type="entry name" value="TRYPSIN_SER"/>
    <property type="match status" value="1"/>
</dbReference>
<feature type="compositionally biased region" description="Low complexity" evidence="14">
    <location>
        <begin position="233"/>
        <end position="242"/>
    </location>
</feature>
<evidence type="ECO:0000256" key="7">
    <source>
        <dbReference type="ARBA" id="ARBA00022801"/>
    </source>
</evidence>
<dbReference type="InterPro" id="IPR000294">
    <property type="entry name" value="GLA_domain"/>
</dbReference>
<keyword evidence="5 15" id="KW-0732">Signal</keyword>
<evidence type="ECO:0000259" key="17">
    <source>
        <dbReference type="PROSITE" id="PS50240"/>
    </source>
</evidence>
<dbReference type="GO" id="GO:0005509">
    <property type="term" value="F:calcium ion binding"/>
    <property type="evidence" value="ECO:0007669"/>
    <property type="project" value="InterPro"/>
</dbReference>
<feature type="domain" description="Peptidase S1" evidence="17">
    <location>
        <begin position="299"/>
        <end position="531"/>
    </location>
</feature>
<evidence type="ECO:0000256" key="5">
    <source>
        <dbReference type="ARBA" id="ARBA00022729"/>
    </source>
</evidence>
<dbReference type="Gene3D" id="2.10.25.10">
    <property type="entry name" value="Laminin"/>
    <property type="match status" value="2"/>
</dbReference>
<accession>A0AAJ7U781</accession>
<keyword evidence="8" id="KW-0106">Calcium</keyword>
<dbReference type="KEGG" id="pmrn:116954510"/>
<comment type="subcellular location">
    <subcellularLocation>
        <location evidence="1">Secreted</location>
    </subcellularLocation>
</comment>
<dbReference type="SMART" id="SM00020">
    <property type="entry name" value="Tryp_SPc"/>
    <property type="match status" value="1"/>
</dbReference>
<dbReference type="SMART" id="SM00181">
    <property type="entry name" value="EGF"/>
    <property type="match status" value="2"/>
</dbReference>
<dbReference type="PROSITE" id="PS00022">
    <property type="entry name" value="EGF_1"/>
    <property type="match status" value="1"/>
</dbReference>
<feature type="compositionally biased region" description="Pro residues" evidence="14">
    <location>
        <begin position="244"/>
        <end position="258"/>
    </location>
</feature>
<dbReference type="PIRSF" id="PIRSF001143">
    <property type="entry name" value="Factor_X"/>
    <property type="match status" value="1"/>
</dbReference>
<dbReference type="InterPro" id="IPR009003">
    <property type="entry name" value="Peptidase_S1_PA"/>
</dbReference>
<evidence type="ECO:0000256" key="3">
    <source>
        <dbReference type="ARBA" id="ARBA00022536"/>
    </source>
</evidence>
<dbReference type="PANTHER" id="PTHR24278:SF25">
    <property type="entry name" value="COAGULATION FACTOR IX"/>
    <property type="match status" value="1"/>
</dbReference>
<evidence type="ECO:0000256" key="8">
    <source>
        <dbReference type="ARBA" id="ARBA00022837"/>
    </source>
</evidence>
<dbReference type="InterPro" id="IPR001314">
    <property type="entry name" value="Peptidase_S1A"/>
</dbReference>
<dbReference type="Gene3D" id="4.10.740.10">
    <property type="entry name" value="Coagulation Factor IX"/>
    <property type="match status" value="1"/>
</dbReference>
<evidence type="ECO:0000256" key="9">
    <source>
        <dbReference type="ARBA" id="ARBA00023157"/>
    </source>
</evidence>
<keyword evidence="6" id="KW-0677">Repeat</keyword>
<dbReference type="CDD" id="cd00190">
    <property type="entry name" value="Tryp_SPc"/>
    <property type="match status" value="1"/>
</dbReference>
<feature type="region of interest" description="Disordered" evidence="14">
    <location>
        <begin position="233"/>
        <end position="287"/>
    </location>
</feature>
<dbReference type="SUPFAM" id="SSF57196">
    <property type="entry name" value="EGF/Laminin"/>
    <property type="match status" value="2"/>
</dbReference>
<name>A0AAJ7U781_PETMA</name>
<dbReference type="InterPro" id="IPR018114">
    <property type="entry name" value="TRYPSIN_HIS"/>
</dbReference>
<dbReference type="PROSITE" id="PS50026">
    <property type="entry name" value="EGF_3"/>
    <property type="match status" value="1"/>
</dbReference>
<evidence type="ECO:0000256" key="6">
    <source>
        <dbReference type="ARBA" id="ARBA00022737"/>
    </source>
</evidence>
<dbReference type="PANTHER" id="PTHR24278">
    <property type="entry name" value="COAGULATION FACTOR"/>
    <property type="match status" value="1"/>
</dbReference>
<dbReference type="GO" id="GO:0004252">
    <property type="term" value="F:serine-type endopeptidase activity"/>
    <property type="evidence" value="ECO:0007669"/>
    <property type="project" value="InterPro"/>
</dbReference>
<evidence type="ECO:0000256" key="4">
    <source>
        <dbReference type="ARBA" id="ARBA00022670"/>
    </source>
</evidence>
<organism evidence="19 20">
    <name type="scientific">Petromyzon marinus</name>
    <name type="common">Sea lamprey</name>
    <dbReference type="NCBI Taxonomy" id="7757"/>
    <lineage>
        <taxon>Eukaryota</taxon>
        <taxon>Metazoa</taxon>
        <taxon>Chordata</taxon>
        <taxon>Craniata</taxon>
        <taxon>Vertebrata</taxon>
        <taxon>Cyclostomata</taxon>
        <taxon>Hyperoartia</taxon>
        <taxon>Petromyzontiformes</taxon>
        <taxon>Petromyzontidae</taxon>
        <taxon>Petromyzon</taxon>
    </lineage>
</organism>
<keyword evidence="9 12" id="KW-1015">Disulfide bond</keyword>
<keyword evidence="4 13" id="KW-0645">Protease</keyword>
<dbReference type="RefSeq" id="XP_032830952.1">
    <property type="nucleotide sequence ID" value="XM_032975061.1"/>
</dbReference>
<dbReference type="FunFam" id="2.10.25.10:FF:000173">
    <property type="entry name" value="Neurogenic locus notch protein 2"/>
    <property type="match status" value="1"/>
</dbReference>
<evidence type="ECO:0000259" key="18">
    <source>
        <dbReference type="PROSITE" id="PS50998"/>
    </source>
</evidence>
<evidence type="ECO:0000256" key="1">
    <source>
        <dbReference type="ARBA" id="ARBA00004613"/>
    </source>
</evidence>
<feature type="domain" description="EGF-like" evidence="16">
    <location>
        <begin position="107"/>
        <end position="143"/>
    </location>
</feature>
<dbReference type="InterPro" id="IPR050442">
    <property type="entry name" value="Peptidase_S1_coag_factors"/>
</dbReference>
<dbReference type="PRINTS" id="PR00722">
    <property type="entry name" value="CHYMOTRYPSIN"/>
</dbReference>
<feature type="active site" description="Charge relay system" evidence="11">
    <location>
        <position position="340"/>
    </location>
</feature>
<proteinExistence type="predicted"/>
<dbReference type="SUPFAM" id="SSF57630">
    <property type="entry name" value="GLA-domain"/>
    <property type="match status" value="1"/>
</dbReference>
<dbReference type="PROSITE" id="PS01186">
    <property type="entry name" value="EGF_2"/>
    <property type="match status" value="1"/>
</dbReference>
<feature type="active site" description="Charge relay system" evidence="11">
    <location>
        <position position="483"/>
    </location>
</feature>
<dbReference type="GO" id="GO:0006508">
    <property type="term" value="P:proteolysis"/>
    <property type="evidence" value="ECO:0007669"/>
    <property type="project" value="UniProtKB-KW"/>
</dbReference>
<keyword evidence="7 13" id="KW-0378">Hydrolase</keyword>
<feature type="disulfide bond" evidence="12">
    <location>
        <begin position="133"/>
        <end position="142"/>
    </location>
</feature>
<dbReference type="Pfam" id="PF00594">
    <property type="entry name" value="Gla"/>
    <property type="match status" value="1"/>
</dbReference>
<feature type="domain" description="Gla" evidence="18">
    <location>
        <begin position="49"/>
        <end position="94"/>
    </location>
</feature>
<dbReference type="Pfam" id="PF14670">
    <property type="entry name" value="FXa_inhibition"/>
    <property type="match status" value="1"/>
</dbReference>
<dbReference type="SMART" id="SM00069">
    <property type="entry name" value="GLA"/>
    <property type="match status" value="1"/>
</dbReference>
<keyword evidence="13" id="KW-0720">Serine protease</keyword>
<dbReference type="Proteomes" id="UP001318040">
    <property type="component" value="Chromosome 55"/>
</dbReference>
<dbReference type="InterPro" id="IPR000742">
    <property type="entry name" value="EGF"/>
</dbReference>
<dbReference type="AlphaFoldDB" id="A0AAJ7U781"/>
<sequence>MAAAAAAALQLLAALSLLLLAAATVEAVHPDSVFVDPRRAALVLRRTRRKNSDFEELRPGSIERECREETCSFEEAKEAVGQEQAKIFWARYRLSQGGFQGRAPAPRVTPCRPNPCKNGGRCLELRSAARCVCAEGWEGDTCHVEIRSCERNNGGCEHYCEASRIYRLVCHCARGYQLSDNGFSCDQIDLGACGRTVMDQTGRSLGGDSDVWEPDRLVTADATADVTADATANATAATNSSAFPSPPERIAPPPPQPPTEQGSEALAGGGARPMEGGPPPTVEPEAQAASTVIPDVMRIVGGYICPRGHCPWQVLLTDRRGTGFCGGTLVSARWVVTAAHCARYTKQILVRIGEHDVRLTEGSEQNLPANLIVPHPNFDSDTFDNDLALLRLNSSARLDRYAVPACLPDRRLAELLTQPGTLGVVSGWGREQEHGRNSRYLQWVGLPVVPTATCTQSTEQKVTQNMFCAGYAAGRQDACKGDSGGPYMSRRLDTWFLTGVTSWGEGCAQRGKYGAFTRLANFIDWIDATMRENTS</sequence>
<evidence type="ECO:0000313" key="20">
    <source>
        <dbReference type="RefSeq" id="XP_032830952.1"/>
    </source>
</evidence>
<protein>
    <submittedName>
        <fullName evidence="20">Vitamin K-dependent protein C-like</fullName>
    </submittedName>
</protein>
<evidence type="ECO:0000313" key="19">
    <source>
        <dbReference type="Proteomes" id="UP001318040"/>
    </source>
</evidence>
<evidence type="ECO:0000256" key="13">
    <source>
        <dbReference type="RuleBase" id="RU363034"/>
    </source>
</evidence>
<dbReference type="InterPro" id="IPR001254">
    <property type="entry name" value="Trypsin_dom"/>
</dbReference>
<dbReference type="PROSITE" id="PS00134">
    <property type="entry name" value="TRYPSIN_HIS"/>
    <property type="match status" value="1"/>
</dbReference>
<dbReference type="InterPro" id="IPR033116">
    <property type="entry name" value="TRYPSIN_SER"/>
</dbReference>
<dbReference type="InterPro" id="IPR043504">
    <property type="entry name" value="Peptidase_S1_PA_chymotrypsin"/>
</dbReference>
<evidence type="ECO:0000256" key="10">
    <source>
        <dbReference type="ARBA" id="ARBA00023180"/>
    </source>
</evidence>
<keyword evidence="19" id="KW-1185">Reference proteome</keyword>
<dbReference type="Pfam" id="PF00008">
    <property type="entry name" value="EGF"/>
    <property type="match status" value="1"/>
</dbReference>
<dbReference type="InterPro" id="IPR012224">
    <property type="entry name" value="Pept_S1A_FX"/>
</dbReference>
<evidence type="ECO:0000256" key="11">
    <source>
        <dbReference type="PIRSR" id="PIRSR001143-1"/>
    </source>
</evidence>
<feature type="chain" id="PRO_5042498246" evidence="15">
    <location>
        <begin position="28"/>
        <end position="535"/>
    </location>
</feature>
<evidence type="ECO:0000256" key="15">
    <source>
        <dbReference type="SAM" id="SignalP"/>
    </source>
</evidence>
<keyword evidence="2" id="KW-0964">Secreted</keyword>
<dbReference type="FunFam" id="2.40.10.10:FF:000013">
    <property type="entry name" value="Coagulation factor X"/>
    <property type="match status" value="1"/>
</dbReference>